<dbReference type="CDD" id="cd02612">
    <property type="entry name" value="HAD_PGPPase"/>
    <property type="match status" value="1"/>
</dbReference>
<dbReference type="RefSeq" id="WP_005897500.1">
    <property type="nucleotide sequence ID" value="NZ_AQGQ01000032.1"/>
</dbReference>
<keyword evidence="2 4" id="KW-0378">Hydrolase</keyword>
<dbReference type="Gene3D" id="1.20.1440.100">
    <property type="entry name" value="SG protein - dephosphorylation function"/>
    <property type="match status" value="1"/>
</dbReference>
<gene>
    <name evidence="4" type="ORF">G113_07283</name>
</gene>
<dbReference type="InterPro" id="IPR036412">
    <property type="entry name" value="HAD-like_sf"/>
</dbReference>
<dbReference type="PANTHER" id="PTHR43344:SF13">
    <property type="entry name" value="PHOSPHATASE RV3661-RELATED"/>
    <property type="match status" value="1"/>
</dbReference>
<dbReference type="OrthoDB" id="9784466at2"/>
<dbReference type="AlphaFoldDB" id="R1F7N0"/>
<evidence type="ECO:0000256" key="1">
    <source>
        <dbReference type="ARBA" id="ARBA00022723"/>
    </source>
</evidence>
<dbReference type="InterPro" id="IPR023214">
    <property type="entry name" value="HAD_sf"/>
</dbReference>
<dbReference type="Pfam" id="PF12710">
    <property type="entry name" value="HAD"/>
    <property type="match status" value="1"/>
</dbReference>
<dbReference type="InterPro" id="IPR006385">
    <property type="entry name" value="HAD_hydro_SerB1"/>
</dbReference>
<keyword evidence="3" id="KW-0460">Magnesium</keyword>
<dbReference type="Gene3D" id="3.40.50.1000">
    <property type="entry name" value="HAD superfamily/HAD-like"/>
    <property type="match status" value="1"/>
</dbReference>
<protein>
    <submittedName>
        <fullName evidence="4">HAD-superfamily hydrolase</fullName>
    </submittedName>
</protein>
<dbReference type="InterPro" id="IPR050582">
    <property type="entry name" value="HAD-like_SerB"/>
</dbReference>
<evidence type="ECO:0000313" key="5">
    <source>
        <dbReference type="Proteomes" id="UP000013526"/>
    </source>
</evidence>
<keyword evidence="5" id="KW-1185">Reference proteome</keyword>
<dbReference type="PATRIC" id="fig|1268236.3.peg.1446"/>
<dbReference type="Proteomes" id="UP000013526">
    <property type="component" value="Unassembled WGS sequence"/>
</dbReference>
<dbReference type="GO" id="GO:0046872">
    <property type="term" value="F:metal ion binding"/>
    <property type="evidence" value="ECO:0007669"/>
    <property type="project" value="UniProtKB-KW"/>
</dbReference>
<evidence type="ECO:0000256" key="2">
    <source>
        <dbReference type="ARBA" id="ARBA00022801"/>
    </source>
</evidence>
<dbReference type="NCBIfam" id="TIGR01490">
    <property type="entry name" value="HAD-SF-IB-hyp1"/>
    <property type="match status" value="1"/>
</dbReference>
<sequence length="223" mass="24972">MALALFDLDDTLIAGDSASLWLEYMVAEELAPAGMVAEEQAMMSLYHQGKMDMHQYMAFTLQPLAGKTRQWLDSLCTRFAEQVLRERLYPQGLARIDWHRKQGDTLVLISASGEHLVTPMARMLGMDHCIAILLDEEEGLLTGQTRGTLSFREGKVARINQLFGGLDDPWQGSFGYSDSHNDLPLLQAVALPHAVNPAPRLRQAAEQAGWPCLHWQLVEEKVQ</sequence>
<dbReference type="SUPFAM" id="SSF56784">
    <property type="entry name" value="HAD-like"/>
    <property type="match status" value="1"/>
</dbReference>
<keyword evidence="1" id="KW-0479">Metal-binding</keyword>
<proteinExistence type="predicted"/>
<name>R1F7N0_9GAMM</name>
<dbReference type="GO" id="GO:0016787">
    <property type="term" value="F:hydrolase activity"/>
    <property type="evidence" value="ECO:0007669"/>
    <property type="project" value="UniProtKB-KW"/>
</dbReference>
<evidence type="ECO:0000313" key="4">
    <source>
        <dbReference type="EMBL" id="EOD55747.1"/>
    </source>
</evidence>
<comment type="caution">
    <text evidence="4">The sequence shown here is derived from an EMBL/GenBank/DDBJ whole genome shotgun (WGS) entry which is preliminary data.</text>
</comment>
<accession>R1F7N0</accession>
<dbReference type="EMBL" id="AQGQ01000032">
    <property type="protein sequence ID" value="EOD55747.1"/>
    <property type="molecule type" value="Genomic_DNA"/>
</dbReference>
<evidence type="ECO:0000256" key="3">
    <source>
        <dbReference type="ARBA" id="ARBA00022842"/>
    </source>
</evidence>
<reference evidence="4 5" key="1">
    <citation type="journal article" date="2013" name="Genome Announc.">
        <title>Draft Genome Sequence of Aeromonas molluscorum Strain 848TT, Isolated from Bivalve Molluscs.</title>
        <authorList>
            <person name="Spataro N."/>
            <person name="Farfan M."/>
            <person name="Albarral V."/>
            <person name="Sanglas A."/>
            <person name="Loren J.G."/>
            <person name="Fuste M.C."/>
            <person name="Bosch E."/>
        </authorList>
    </citation>
    <scope>NUCLEOTIDE SEQUENCE [LARGE SCALE GENOMIC DNA]</scope>
    <source>
        <strain evidence="4 5">848</strain>
    </source>
</reference>
<dbReference type="PANTHER" id="PTHR43344">
    <property type="entry name" value="PHOSPHOSERINE PHOSPHATASE"/>
    <property type="match status" value="1"/>
</dbReference>
<organism evidence="4 5">
    <name type="scientific">Aeromonas molluscorum 848</name>
    <dbReference type="NCBI Taxonomy" id="1268236"/>
    <lineage>
        <taxon>Bacteria</taxon>
        <taxon>Pseudomonadati</taxon>
        <taxon>Pseudomonadota</taxon>
        <taxon>Gammaproteobacteria</taxon>
        <taxon>Aeromonadales</taxon>
        <taxon>Aeromonadaceae</taxon>
        <taxon>Aeromonas</taxon>
    </lineage>
</organism>
<dbReference type="NCBIfam" id="TIGR01488">
    <property type="entry name" value="HAD-SF-IB"/>
    <property type="match status" value="1"/>
</dbReference>